<dbReference type="RefSeq" id="WP_369278242.1">
    <property type="nucleotide sequence ID" value="NZ_JBJVMW010000024.1"/>
</dbReference>
<evidence type="ECO:0000313" key="6">
    <source>
        <dbReference type="Proteomes" id="UP001631993"/>
    </source>
</evidence>
<dbReference type="SMART" id="SM00191">
    <property type="entry name" value="Int_alpha"/>
    <property type="match status" value="4"/>
</dbReference>
<gene>
    <name evidence="5" type="ORF">ACKI1S_12505</name>
</gene>
<protein>
    <submittedName>
        <fullName evidence="5">VCBS repeat-containing protein</fullName>
    </submittedName>
</protein>
<comment type="caution">
    <text evidence="5">The sequence shown here is derived from an EMBL/GenBank/DDBJ whole genome shotgun (WGS) entry which is preliminary data.</text>
</comment>
<proteinExistence type="predicted"/>
<dbReference type="Proteomes" id="UP001631993">
    <property type="component" value="Unassembled WGS sequence"/>
</dbReference>
<evidence type="ECO:0000256" key="3">
    <source>
        <dbReference type="ARBA" id="ARBA00023180"/>
    </source>
</evidence>
<name>A0ABW9IEM0_STRGJ</name>
<keyword evidence="3" id="KW-0325">Glycoprotein</keyword>
<keyword evidence="2" id="KW-0677">Repeat</keyword>
<accession>A0ABW9IEM0</accession>
<dbReference type="EMBL" id="JBJVNE010000005">
    <property type="protein sequence ID" value="MFM9646956.1"/>
    <property type="molecule type" value="Genomic_DNA"/>
</dbReference>
<evidence type="ECO:0000256" key="2">
    <source>
        <dbReference type="ARBA" id="ARBA00022737"/>
    </source>
</evidence>
<evidence type="ECO:0000313" key="5">
    <source>
        <dbReference type="EMBL" id="MFM9646956.1"/>
    </source>
</evidence>
<dbReference type="InterPro" id="IPR028994">
    <property type="entry name" value="Integrin_alpha_N"/>
</dbReference>
<evidence type="ECO:0000256" key="4">
    <source>
        <dbReference type="SAM" id="MobiDB-lite"/>
    </source>
</evidence>
<dbReference type="InterPro" id="IPR013519">
    <property type="entry name" value="Int_alpha_beta-p"/>
</dbReference>
<organism evidence="5 6">
    <name type="scientific">Streptomyces galilaeus</name>
    <dbReference type="NCBI Taxonomy" id="33899"/>
    <lineage>
        <taxon>Bacteria</taxon>
        <taxon>Bacillati</taxon>
        <taxon>Actinomycetota</taxon>
        <taxon>Actinomycetes</taxon>
        <taxon>Kitasatosporales</taxon>
        <taxon>Streptomycetaceae</taxon>
        <taxon>Streptomyces</taxon>
    </lineage>
</organism>
<sequence>MSTDGDEKTRHYAVAAGAHPPGRKTRCQRGAVGAVVVALMGLGLTTGVTPAAAAGTCAGAQSDFNGDGIRDTAIADPDATVSGQARAGLVHVVLGGGKGVVEISQDTPNVADGPEAGDRFGFSLAVYDANKDGCSDLAVGIPYEDVGTVKDAGYVQVIYGSTTAVGSEFNSRGFVQGETQPLGGGPEPEDWLGYALAAGTSPTGFPFLVIGVPGEDGAAGTDIGLFGYVYGTDYQAASVGQDTTGVWEEAEPYDRFGASITATDRHFVVGAPGESIDTVAFAGGVAAFRPSINADGIPEPLFGMGQGRTPGPDAAAQTDDRYGSVLAMAPYRPSGAATTTDSVLAVGVPGEDLGTTVDAGAVHVYHVKADGTVVLLNWIDQNIDGVEGDAEAGDFFGQRLAAVNTATNVVSTATTMRLAVGVPGEESTEDAPEAGGVQILPAIGAPGASDAWLEPGAGIPSGPVTRTYAGISLGSSPALLYVGVPYGPADGRAVHGFPWNATTGSAPTQTWKPGEGGIPAGGTSFGATVR</sequence>
<dbReference type="SUPFAM" id="SSF69318">
    <property type="entry name" value="Integrin alpha N-terminal domain"/>
    <property type="match status" value="1"/>
</dbReference>
<feature type="region of interest" description="Disordered" evidence="4">
    <location>
        <begin position="505"/>
        <end position="530"/>
    </location>
</feature>
<evidence type="ECO:0000256" key="1">
    <source>
        <dbReference type="ARBA" id="ARBA00022729"/>
    </source>
</evidence>
<dbReference type="PANTHER" id="PTHR36220:SF1">
    <property type="entry name" value="GAMMA TUBULIN COMPLEX COMPONENT C-TERMINAL DOMAIN-CONTAINING PROTEIN"/>
    <property type="match status" value="1"/>
</dbReference>
<dbReference type="Pfam" id="PF01839">
    <property type="entry name" value="FG-GAP"/>
    <property type="match status" value="1"/>
</dbReference>
<feature type="compositionally biased region" description="Gly residues" evidence="4">
    <location>
        <begin position="514"/>
        <end position="524"/>
    </location>
</feature>
<dbReference type="InterPro" id="IPR013517">
    <property type="entry name" value="FG-GAP"/>
</dbReference>
<dbReference type="PROSITE" id="PS51470">
    <property type="entry name" value="FG_GAP"/>
    <property type="match status" value="1"/>
</dbReference>
<reference evidence="5 6" key="1">
    <citation type="submission" date="2024-12" db="EMBL/GenBank/DDBJ databases">
        <title>Forecasting of Potato common scab and diversities of Pathogenic streptomyces spp. in china.</title>
        <authorList>
            <person name="Handique U."/>
            <person name="Wu J."/>
        </authorList>
    </citation>
    <scope>NUCLEOTIDE SEQUENCE [LARGE SCALE GENOMIC DNA]</scope>
    <source>
        <strain evidence="5 6">ZRIMU1585</strain>
    </source>
</reference>
<keyword evidence="6" id="KW-1185">Reference proteome</keyword>
<keyword evidence="1" id="KW-0732">Signal</keyword>
<dbReference type="Gene3D" id="2.130.10.130">
    <property type="entry name" value="Integrin alpha, N-terminal"/>
    <property type="match status" value="2"/>
</dbReference>
<dbReference type="PANTHER" id="PTHR36220">
    <property type="entry name" value="UNNAMED PRODUCT"/>
    <property type="match status" value="1"/>
</dbReference>